<feature type="domain" description="RIC1 C-terminal alpha solenoid region" evidence="3">
    <location>
        <begin position="828"/>
        <end position="989"/>
    </location>
</feature>
<evidence type="ECO:0000313" key="4">
    <source>
        <dbReference type="EMBL" id="KAK4526664.1"/>
    </source>
</evidence>
<dbReference type="GO" id="GO:0042147">
    <property type="term" value="P:retrograde transport, endosome to Golgi"/>
    <property type="evidence" value="ECO:0007669"/>
    <property type="project" value="TreeGrafter"/>
</dbReference>
<evidence type="ECO:0000259" key="3">
    <source>
        <dbReference type="Pfam" id="PF07064"/>
    </source>
</evidence>
<dbReference type="InterPro" id="IPR040096">
    <property type="entry name" value="Ric1"/>
</dbReference>
<dbReference type="Pfam" id="PF25440">
    <property type="entry name" value="Beta-prop_RIC1_2nd"/>
    <property type="match status" value="1"/>
</dbReference>
<dbReference type="GO" id="GO:0034066">
    <property type="term" value="C:Ric1-Rgp1 guanyl-nucleotide exchange factor complex"/>
    <property type="evidence" value="ECO:0007669"/>
    <property type="project" value="InterPro"/>
</dbReference>
<dbReference type="PANTHER" id="PTHR22746">
    <property type="entry name" value="RAB6A-GEF COMPLEX PARTNER PROTEIN 1"/>
    <property type="match status" value="1"/>
</dbReference>
<dbReference type="InterPro" id="IPR009771">
    <property type="entry name" value="RIC1_C"/>
</dbReference>
<keyword evidence="2" id="KW-0472">Membrane</keyword>
<dbReference type="InterPro" id="IPR015943">
    <property type="entry name" value="WD40/YVTN_repeat-like_dom_sf"/>
</dbReference>
<comment type="caution">
    <text evidence="4">The sequence shown here is derived from an EMBL/GenBank/DDBJ whole genome shotgun (WGS) entry which is preliminary data.</text>
</comment>
<dbReference type="PANTHER" id="PTHR22746:SF10">
    <property type="entry name" value="GUANINE NUCLEOTIDE EXCHANGE FACTOR SUBUNIT RIC1"/>
    <property type="match status" value="1"/>
</dbReference>
<dbReference type="SUPFAM" id="SSF50978">
    <property type="entry name" value="WD40 repeat-like"/>
    <property type="match status" value="1"/>
</dbReference>
<dbReference type="GO" id="GO:0005829">
    <property type="term" value="C:cytosol"/>
    <property type="evidence" value="ECO:0007669"/>
    <property type="project" value="TreeGrafter"/>
</dbReference>
<keyword evidence="5" id="KW-1185">Reference proteome</keyword>
<dbReference type="InterPro" id="IPR036322">
    <property type="entry name" value="WD40_repeat_dom_sf"/>
</dbReference>
<dbReference type="EMBL" id="JANCYU010000042">
    <property type="protein sequence ID" value="KAK4526664.1"/>
    <property type="molecule type" value="Genomic_DNA"/>
</dbReference>
<organism evidence="4 5">
    <name type="scientific">Galdieria yellowstonensis</name>
    <dbReference type="NCBI Taxonomy" id="3028027"/>
    <lineage>
        <taxon>Eukaryota</taxon>
        <taxon>Rhodophyta</taxon>
        <taxon>Bangiophyceae</taxon>
        <taxon>Galdieriales</taxon>
        <taxon>Galdieriaceae</taxon>
        <taxon>Galdieria</taxon>
    </lineage>
</organism>
<dbReference type="GO" id="GO:0000139">
    <property type="term" value="C:Golgi membrane"/>
    <property type="evidence" value="ECO:0007669"/>
    <property type="project" value="TreeGrafter"/>
</dbReference>
<name>A0AAV9IH73_9RHOD</name>
<dbReference type="Proteomes" id="UP001300502">
    <property type="component" value="Unassembled WGS sequence"/>
</dbReference>
<dbReference type="GO" id="GO:0006886">
    <property type="term" value="P:intracellular protein transport"/>
    <property type="evidence" value="ECO:0007669"/>
    <property type="project" value="InterPro"/>
</dbReference>
<gene>
    <name evidence="4" type="ORF">GAYE_SCF26G4580</name>
</gene>
<reference evidence="4 5" key="1">
    <citation type="submission" date="2022-07" db="EMBL/GenBank/DDBJ databases">
        <title>Genome-wide signatures of adaptation to extreme environments.</title>
        <authorList>
            <person name="Cho C.H."/>
            <person name="Yoon H.S."/>
        </authorList>
    </citation>
    <scope>NUCLEOTIDE SEQUENCE [LARGE SCALE GENOMIC DNA]</scope>
    <source>
        <strain evidence="4 5">108.79 E11</strain>
    </source>
</reference>
<protein>
    <recommendedName>
        <fullName evidence="3">RIC1 C-terminal alpha solenoid region domain-containing protein</fullName>
    </recommendedName>
</protein>
<dbReference type="Gene3D" id="2.130.10.10">
    <property type="entry name" value="YVTN repeat-like/Quinoprotein amine dehydrogenase"/>
    <property type="match status" value="1"/>
</dbReference>
<proteinExistence type="predicted"/>
<evidence type="ECO:0000256" key="2">
    <source>
        <dbReference type="ARBA" id="ARBA00023136"/>
    </source>
</evidence>
<accession>A0AAV9IH73</accession>
<evidence type="ECO:0000313" key="5">
    <source>
        <dbReference type="Proteomes" id="UP001300502"/>
    </source>
</evidence>
<dbReference type="AlphaFoldDB" id="A0AAV9IH73"/>
<evidence type="ECO:0000256" key="1">
    <source>
        <dbReference type="ARBA" id="ARBA00004370"/>
    </source>
</evidence>
<dbReference type="Pfam" id="PF07064">
    <property type="entry name" value="RIC1"/>
    <property type="match status" value="1"/>
</dbReference>
<comment type="subcellular location">
    <subcellularLocation>
        <location evidence="1">Membrane</location>
    </subcellularLocation>
</comment>
<sequence length="1236" mass="140788">MASFGYGWPKLLSPQLDKESSSLDIDTFFPQRLVIDEHRSKLAVLYDDKVVFWSTGRVRVVIGKLWPNCSKGKIQGGCFRYDGKRFAVIFEKKCLLIYKLEPFHPPPGRSSWFDFVSSSQGNIQEKDSHSWTSCKEEYILPTILTEKEVGTGEEEYLVTCTSCPLGVIVVTSTLEMYCVSWEGEMFWHTPIAQIVSSDWSFMDRTNGVVSIDYHKATDLCGLVLDVSGIAFIVKIREGGRIPPEMDDTIILREHGASCIALETQQCHAAVGLTNGSVEIYNTNVFVTGQPVCLRTLSLDSLYLSVSDTGRVVSVEWTSDGNCVAVGYEKTGVVVWSSLGYCLFRSFSSLEQPSTGESHSLLSRGENHVVESSRHGFLFGHVKDICWGLFGYSLFVLGSVEEYDNNRWETADSKTPFCLVELGFLKTGFSKGSCQNEATRRFLLGPDFFVMVQDNALTNYPHMYSLKQKLLQHVEVPYEYVSNNWPLRLLSCNDDKNFVAVSGKHGVALYNIRSKRWRLFGDVVEEKMIQSSSLCWYRNSIIIGNEIAIQKRKTCRYELLIFPRDGLNFSFVQAQIPLQGAPLLLDARKDGYVLVFADDLQLRLFQLKSQGSKYTYSTLWSFHITVEAPLASPRRITKGRSTGTFVSSVRIYPPCLLSGERDNAPQQVLLLKSTGSLILLDIPKGISIPILRMVHAFWFHNPDCFPIETRNSSSSNPYVAIWAVAEDGIYCSFDSNPATDTSQSPSTMISRFVSYKWFQVDMNVYPLGFVEYGGFLTGISSLQTAGMSLALGNMHCRLPCFGIQIERQELMSKFFLRWLADDTLEEMQCFKWIASCSKAQHFENALERCLYELLGRVQQQQPSVSFTTNDSVELVDSSCFPINQATFALERFMRLVKYFGEYEDVIVGCARKMDYKYWNLLFSYVGEPCLLFENCCLTHRLTVAAGLLKIIQEWWDLQVAVMHAWRLLQCCLNQGRIDIAEQVVAFLDRAGGEGFVFSVPEWETREEEKRLWEKGIVRRTTTASTNQHLNMVDAILLQHLGACLEKMQWKQAVNMSMCFGISLADYWQAQTTISYLQQPFFKVLLCLHDSFQWPFPSVDIVEKRWSRSNLHDAWNTSGASEDNEQLQQVIDRLSTWQNKNTWDIENESWSNKQNNIKYYRLVRQQLQYLVGNAAVARQWEVVVGGLTALLQCEELRVVLKNLHTDWLAWYRDGLEKSQVAGYVWLSAQWEDITTLGG</sequence>